<reference evidence="2 3" key="1">
    <citation type="submission" date="2020-08" db="EMBL/GenBank/DDBJ databases">
        <title>Genomic Encyclopedia of Type Strains, Phase IV (KMG-IV): sequencing the most valuable type-strain genomes for metagenomic binning, comparative biology and taxonomic classification.</title>
        <authorList>
            <person name="Goeker M."/>
        </authorList>
    </citation>
    <scope>NUCLEOTIDE SEQUENCE [LARGE SCALE GENOMIC DNA]</scope>
    <source>
        <strain evidence="2 3">DSM 22368</strain>
    </source>
</reference>
<evidence type="ECO:0000313" key="2">
    <source>
        <dbReference type="EMBL" id="MBB6521134.1"/>
    </source>
</evidence>
<dbReference type="PANTHER" id="PTHR11365:SF23">
    <property type="entry name" value="HYPOTHETICAL 5-OXOPROLINASE (EUROFUNG)-RELATED"/>
    <property type="match status" value="1"/>
</dbReference>
<proteinExistence type="predicted"/>
<dbReference type="InterPro" id="IPR045079">
    <property type="entry name" value="Oxoprolinase-like"/>
</dbReference>
<accession>A0A7X0MWN5</accession>
<name>A0A7X0MWN5_9GAMM</name>
<dbReference type="InParanoid" id="A0A7X0MWN5"/>
<gene>
    <name evidence="2" type="ORF">HNR48_001412</name>
</gene>
<dbReference type="RefSeq" id="WP_166849340.1">
    <property type="nucleotide sequence ID" value="NZ_JAAONY010000001.1"/>
</dbReference>
<dbReference type="PANTHER" id="PTHR11365">
    <property type="entry name" value="5-OXOPROLINASE RELATED"/>
    <property type="match status" value="1"/>
</dbReference>
<evidence type="ECO:0000259" key="1">
    <source>
        <dbReference type="Pfam" id="PF02538"/>
    </source>
</evidence>
<dbReference type="EMBL" id="JACHHT010000001">
    <property type="protein sequence ID" value="MBB6521134.1"/>
    <property type="molecule type" value="Genomic_DNA"/>
</dbReference>
<comment type="caution">
    <text evidence="2">The sequence shown here is derived from an EMBL/GenBank/DDBJ whole genome shotgun (WGS) entry which is preliminary data.</text>
</comment>
<dbReference type="GO" id="GO:0005829">
    <property type="term" value="C:cytosol"/>
    <property type="evidence" value="ECO:0007669"/>
    <property type="project" value="TreeGrafter"/>
</dbReference>
<feature type="domain" description="Hydantoinase B/oxoprolinase" evidence="1">
    <location>
        <begin position="2"/>
        <end position="525"/>
    </location>
</feature>
<dbReference type="GO" id="GO:0006749">
    <property type="term" value="P:glutathione metabolic process"/>
    <property type="evidence" value="ECO:0007669"/>
    <property type="project" value="TreeGrafter"/>
</dbReference>
<organism evidence="2 3">
    <name type="scientific">Pseudoteredinibacter isoporae</name>
    <dbReference type="NCBI Taxonomy" id="570281"/>
    <lineage>
        <taxon>Bacteria</taxon>
        <taxon>Pseudomonadati</taxon>
        <taxon>Pseudomonadota</taxon>
        <taxon>Gammaproteobacteria</taxon>
        <taxon>Cellvibrionales</taxon>
        <taxon>Cellvibrionaceae</taxon>
        <taxon>Pseudoteredinibacter</taxon>
    </lineage>
</organism>
<keyword evidence="3" id="KW-1185">Reference proteome</keyword>
<evidence type="ECO:0000313" key="3">
    <source>
        <dbReference type="Proteomes" id="UP000528457"/>
    </source>
</evidence>
<dbReference type="GO" id="GO:0047423">
    <property type="term" value="F:N-methylhydantoinase (ATP-hydrolyzing) activity"/>
    <property type="evidence" value="ECO:0007669"/>
    <property type="project" value="UniProtKB-EC"/>
</dbReference>
<dbReference type="EC" id="3.5.2.14" evidence="2"/>
<protein>
    <submittedName>
        <fullName evidence="2">N-methylhydantoinase B</fullName>
        <ecNumber evidence="2">3.5.2.14</ecNumber>
    </submittedName>
</protein>
<keyword evidence="2" id="KW-0378">Hydrolase</keyword>
<dbReference type="Pfam" id="PF02538">
    <property type="entry name" value="Hydantoinase_B"/>
    <property type="match status" value="1"/>
</dbReference>
<dbReference type="AlphaFoldDB" id="A0A7X0MWN5"/>
<dbReference type="Proteomes" id="UP000528457">
    <property type="component" value="Unassembled WGS sequence"/>
</dbReference>
<dbReference type="InterPro" id="IPR003692">
    <property type="entry name" value="Hydantoinase_B"/>
</dbReference>
<dbReference type="GO" id="GO:0017168">
    <property type="term" value="F:5-oxoprolinase (ATP-hydrolyzing) activity"/>
    <property type="evidence" value="ECO:0007669"/>
    <property type="project" value="TreeGrafter"/>
</dbReference>
<sequence>MDIFTTEIIKDSLVALGDEMFNAMVRTSMSPIIYETTDFAVGATDAKGNLLAQGNGVTAFLATLDTAVQSCLEHYPNPGDIEPGDVIITNSPYHGGGTHLSDVVIILPVFFEGELVAFTVNKAHWTEVGGAQPGSVSTCATEIYQEGLHFKFLKLYNSGEINQSLVGLIEANVRLPESTLGDMHAGVAAARVGAKRIEELIKKYNKSQVLYAMDELLDYGERMTQAELLKLPQGEYQAESVVEEDGLGNGPFTIRVKVTIADGRMKVDYTGTDPQAEGPINCSYTGLVTGARCLFKAVTNSDIPANGGCFRALDIICPPGTVVSAQSPAPVSLYYEPLIAAIDVMWQALAPVVPDRLPAGHQRSVGATFISGEHPDNGELFVMGEPLVGGWGASAGQDGDSGQFCCANGETFNIPAELFENRYGVQIQQYAFHNEDGGAGEFRGGKGVVLDYEVTADVAYLTYAASQTVTRPWAMQGGQQGSNNYALILRKDGSEERHHMCTTVPVEKGEVIRLYTGTGGGFGEPSRRPAEKVVADIKNGYITAEQAQRDYGFEPQQEGFSG</sequence>